<sequence>HLPLHGPILYILLHLLLVRVINVIAHLRDRALFIHLITSPSEFTIDLYEEDTPSGFKTPHGKTPQDLLTKKNYHLLYHPLLRSDLVSLFMFMDLAY</sequence>
<keyword evidence="1" id="KW-0812">Transmembrane</keyword>
<dbReference type="Proteomes" id="UP000015106">
    <property type="component" value="Chromosome 3"/>
</dbReference>
<reference evidence="3" key="1">
    <citation type="journal article" date="2013" name="Nature">
        <title>Draft genome of the wheat A-genome progenitor Triticum urartu.</title>
        <authorList>
            <person name="Ling H.Q."/>
            <person name="Zhao S."/>
            <person name="Liu D."/>
            <person name="Wang J."/>
            <person name="Sun H."/>
            <person name="Zhang C."/>
            <person name="Fan H."/>
            <person name="Li D."/>
            <person name="Dong L."/>
            <person name="Tao Y."/>
            <person name="Gao C."/>
            <person name="Wu H."/>
            <person name="Li Y."/>
            <person name="Cui Y."/>
            <person name="Guo X."/>
            <person name="Zheng S."/>
            <person name="Wang B."/>
            <person name="Yu K."/>
            <person name="Liang Q."/>
            <person name="Yang W."/>
            <person name="Lou X."/>
            <person name="Chen J."/>
            <person name="Feng M."/>
            <person name="Jian J."/>
            <person name="Zhang X."/>
            <person name="Luo G."/>
            <person name="Jiang Y."/>
            <person name="Liu J."/>
            <person name="Wang Z."/>
            <person name="Sha Y."/>
            <person name="Zhang B."/>
            <person name="Wu H."/>
            <person name="Tang D."/>
            <person name="Shen Q."/>
            <person name="Xue P."/>
            <person name="Zou S."/>
            <person name="Wang X."/>
            <person name="Liu X."/>
            <person name="Wang F."/>
            <person name="Yang Y."/>
            <person name="An X."/>
            <person name="Dong Z."/>
            <person name="Zhang K."/>
            <person name="Zhang X."/>
            <person name="Luo M.C."/>
            <person name="Dvorak J."/>
            <person name="Tong Y."/>
            <person name="Wang J."/>
            <person name="Yang H."/>
            <person name="Li Z."/>
            <person name="Wang D."/>
            <person name="Zhang A."/>
            <person name="Wang J."/>
        </authorList>
    </citation>
    <scope>NUCLEOTIDE SEQUENCE</scope>
    <source>
        <strain evidence="3">cv. G1812</strain>
    </source>
</reference>
<evidence type="ECO:0000313" key="2">
    <source>
        <dbReference type="EnsemblPlants" id="TuG1812G0300002532.01.T01.cds439602"/>
    </source>
</evidence>
<evidence type="ECO:0000256" key="1">
    <source>
        <dbReference type="SAM" id="Phobius"/>
    </source>
</evidence>
<keyword evidence="3" id="KW-1185">Reference proteome</keyword>
<dbReference type="Gramene" id="TuG1812G0300002532.01.T01">
    <property type="protein sequence ID" value="TuG1812G0300002532.01.T01.cds439602"/>
    <property type="gene ID" value="TuG1812G0300002532.01"/>
</dbReference>
<reference evidence="2" key="2">
    <citation type="submission" date="2018-03" db="EMBL/GenBank/DDBJ databases">
        <title>The Triticum urartu genome reveals the dynamic nature of wheat genome evolution.</title>
        <authorList>
            <person name="Ling H."/>
            <person name="Ma B."/>
            <person name="Shi X."/>
            <person name="Liu H."/>
            <person name="Dong L."/>
            <person name="Sun H."/>
            <person name="Cao Y."/>
            <person name="Gao Q."/>
            <person name="Zheng S."/>
            <person name="Li Y."/>
            <person name="Yu Y."/>
            <person name="Du H."/>
            <person name="Qi M."/>
            <person name="Li Y."/>
            <person name="Yu H."/>
            <person name="Cui Y."/>
            <person name="Wang N."/>
            <person name="Chen C."/>
            <person name="Wu H."/>
            <person name="Zhao Y."/>
            <person name="Zhang J."/>
            <person name="Li Y."/>
            <person name="Zhou W."/>
            <person name="Zhang B."/>
            <person name="Hu W."/>
            <person name="Eijk M."/>
            <person name="Tang J."/>
            <person name="Witsenboer H."/>
            <person name="Zhao S."/>
            <person name="Li Z."/>
            <person name="Zhang A."/>
            <person name="Wang D."/>
            <person name="Liang C."/>
        </authorList>
    </citation>
    <scope>NUCLEOTIDE SEQUENCE [LARGE SCALE GENOMIC DNA]</scope>
    <source>
        <strain evidence="2">cv. G1812</strain>
    </source>
</reference>
<accession>A0A8R7TWA0</accession>
<organism evidence="2 3">
    <name type="scientific">Triticum urartu</name>
    <name type="common">Red wild einkorn</name>
    <name type="synonym">Crithodium urartu</name>
    <dbReference type="NCBI Taxonomy" id="4572"/>
    <lineage>
        <taxon>Eukaryota</taxon>
        <taxon>Viridiplantae</taxon>
        <taxon>Streptophyta</taxon>
        <taxon>Embryophyta</taxon>
        <taxon>Tracheophyta</taxon>
        <taxon>Spermatophyta</taxon>
        <taxon>Magnoliopsida</taxon>
        <taxon>Liliopsida</taxon>
        <taxon>Poales</taxon>
        <taxon>Poaceae</taxon>
        <taxon>BOP clade</taxon>
        <taxon>Pooideae</taxon>
        <taxon>Triticodae</taxon>
        <taxon>Triticeae</taxon>
        <taxon>Triticinae</taxon>
        <taxon>Triticum</taxon>
    </lineage>
</organism>
<keyword evidence="1" id="KW-1133">Transmembrane helix</keyword>
<reference evidence="2" key="3">
    <citation type="submission" date="2022-06" db="UniProtKB">
        <authorList>
            <consortium name="EnsemblPlants"/>
        </authorList>
    </citation>
    <scope>IDENTIFICATION</scope>
</reference>
<feature type="transmembrane region" description="Helical" evidence="1">
    <location>
        <begin position="6"/>
        <end position="25"/>
    </location>
</feature>
<keyword evidence="1" id="KW-0472">Membrane</keyword>
<dbReference type="AlphaFoldDB" id="A0A8R7TWA0"/>
<dbReference type="EnsemblPlants" id="TuG1812G0300002532.01.T01">
    <property type="protein sequence ID" value="TuG1812G0300002532.01.T01.cds439602"/>
    <property type="gene ID" value="TuG1812G0300002532.01"/>
</dbReference>
<name>A0A8R7TWA0_TRIUA</name>
<evidence type="ECO:0000313" key="3">
    <source>
        <dbReference type="Proteomes" id="UP000015106"/>
    </source>
</evidence>
<protein>
    <submittedName>
        <fullName evidence="2">Uncharacterized protein</fullName>
    </submittedName>
</protein>
<proteinExistence type="predicted"/>